<dbReference type="SUPFAM" id="SSF46689">
    <property type="entry name" value="Homeodomain-like"/>
    <property type="match status" value="1"/>
</dbReference>
<dbReference type="PANTHER" id="PTHR46123:SF4">
    <property type="entry name" value="MIX-TYPE HOMEOBOX GENE 1-RELATED"/>
    <property type="match status" value="1"/>
</dbReference>
<dbReference type="Gene3D" id="1.10.10.60">
    <property type="entry name" value="Homeodomain-like"/>
    <property type="match status" value="1"/>
</dbReference>
<keyword evidence="12" id="KW-1185">Reference proteome</keyword>
<dbReference type="SMART" id="SM00389">
    <property type="entry name" value="HOX"/>
    <property type="match status" value="1"/>
</dbReference>
<proteinExistence type="inferred from homology"/>
<reference evidence="11 12" key="1">
    <citation type="submission" date="2019-04" db="EMBL/GenBank/DDBJ databases">
        <authorList>
            <consortium name="Wellcome Sanger Institute Data Sharing"/>
        </authorList>
    </citation>
    <scope>NUCLEOTIDE SEQUENCE [LARGE SCALE GENOMIC DNA]</scope>
</reference>
<dbReference type="GO" id="GO:0000977">
    <property type="term" value="F:RNA polymerase II transcription regulatory region sequence-specific DNA binding"/>
    <property type="evidence" value="ECO:0007669"/>
    <property type="project" value="TreeGrafter"/>
</dbReference>
<keyword evidence="3" id="KW-0217">Developmental protein</keyword>
<dbReference type="Ensembl" id="ENSSFOT00015044586.1">
    <property type="protein sequence ID" value="ENSSFOP00015055973.1"/>
    <property type="gene ID" value="ENSSFOG00015006171.2"/>
</dbReference>
<evidence type="ECO:0000313" key="12">
    <source>
        <dbReference type="Proteomes" id="UP000694397"/>
    </source>
</evidence>
<dbReference type="CDD" id="cd00086">
    <property type="entry name" value="homeodomain"/>
    <property type="match status" value="1"/>
</dbReference>
<evidence type="ECO:0000256" key="5">
    <source>
        <dbReference type="ARBA" id="ARBA00023155"/>
    </source>
</evidence>
<evidence type="ECO:0000256" key="8">
    <source>
        <dbReference type="RuleBase" id="RU000682"/>
    </source>
</evidence>
<dbReference type="InterPro" id="IPR009057">
    <property type="entry name" value="Homeodomain-like_sf"/>
</dbReference>
<dbReference type="GO" id="GO:0000981">
    <property type="term" value="F:DNA-binding transcription factor activity, RNA polymerase II-specific"/>
    <property type="evidence" value="ECO:0007669"/>
    <property type="project" value="TreeGrafter"/>
</dbReference>
<dbReference type="AlphaFoldDB" id="A0A8C9VHU5"/>
<organism evidence="11 12">
    <name type="scientific">Scleropages formosus</name>
    <name type="common">Asian bonytongue</name>
    <name type="synonym">Osteoglossum formosum</name>
    <dbReference type="NCBI Taxonomy" id="113540"/>
    <lineage>
        <taxon>Eukaryota</taxon>
        <taxon>Metazoa</taxon>
        <taxon>Chordata</taxon>
        <taxon>Craniata</taxon>
        <taxon>Vertebrata</taxon>
        <taxon>Euteleostomi</taxon>
        <taxon>Actinopterygii</taxon>
        <taxon>Neopterygii</taxon>
        <taxon>Teleostei</taxon>
        <taxon>Osteoglossocephala</taxon>
        <taxon>Osteoglossomorpha</taxon>
        <taxon>Osteoglossiformes</taxon>
        <taxon>Osteoglossidae</taxon>
        <taxon>Scleropages</taxon>
    </lineage>
</organism>
<feature type="region of interest" description="Disordered" evidence="9">
    <location>
        <begin position="1"/>
        <end position="22"/>
    </location>
</feature>
<sequence>MGVWKDSVKDPESENSRRKRTAFSKENVALLRATFEKHPYPGISLRERLSQQTGLPESRIQVWFQNRRARTLKHRGNKQSSWKQKPVPPKHATGMVRYSPYPVSHTMVQSTPPAISAFQALPTMNDQGLQPMFHAQINNEWNEGYFYNHSSFLTAHGTQSLASAGDLGYFNASDGFLECQMLGTSAGFPLMNPGTHYLPGNFGMRADLPCSNSMWSPALPENRSYSSNAQELFQSTAQAEKSSLYRNDSYPFEALAMPDSGYWDVSQGNNPLVPHCFQYSKSLEQQLAEISNPLESRIQLPDKVRKENTWEQFMWSRLQDGAFHVSPDSSSGDAC</sequence>
<feature type="domain" description="Homeobox" evidence="10">
    <location>
        <begin position="14"/>
        <end position="74"/>
    </location>
</feature>
<keyword evidence="4 7" id="KW-0238">DNA-binding</keyword>
<dbReference type="GeneTree" id="ENSGT00940000154537"/>
<reference evidence="11" key="3">
    <citation type="submission" date="2025-09" db="UniProtKB">
        <authorList>
            <consortium name="Ensembl"/>
        </authorList>
    </citation>
    <scope>IDENTIFICATION</scope>
</reference>
<evidence type="ECO:0000256" key="6">
    <source>
        <dbReference type="ARBA" id="ARBA00023242"/>
    </source>
</evidence>
<feature type="compositionally biased region" description="Basic and acidic residues" evidence="9">
    <location>
        <begin position="1"/>
        <end position="16"/>
    </location>
</feature>
<evidence type="ECO:0000313" key="11">
    <source>
        <dbReference type="Ensembl" id="ENSSFOP00015055973.1"/>
    </source>
</evidence>
<feature type="DNA-binding region" description="Homeobox" evidence="7">
    <location>
        <begin position="16"/>
        <end position="75"/>
    </location>
</feature>
<dbReference type="PANTHER" id="PTHR46123">
    <property type="entry name" value="MIX-TYPE HOMEOBOX GENE 1-RELATED"/>
    <property type="match status" value="1"/>
</dbReference>
<evidence type="ECO:0000256" key="9">
    <source>
        <dbReference type="SAM" id="MobiDB-lite"/>
    </source>
</evidence>
<dbReference type="Proteomes" id="UP000694397">
    <property type="component" value="Chromosome 8"/>
</dbReference>
<dbReference type="InterPro" id="IPR051306">
    <property type="entry name" value="Homeobox_regulator"/>
</dbReference>
<evidence type="ECO:0000256" key="4">
    <source>
        <dbReference type="ARBA" id="ARBA00023125"/>
    </source>
</evidence>
<dbReference type="InterPro" id="IPR001356">
    <property type="entry name" value="HD"/>
</dbReference>
<evidence type="ECO:0000256" key="3">
    <source>
        <dbReference type="ARBA" id="ARBA00022473"/>
    </source>
</evidence>
<name>A0A8C9VHU5_SCLFO</name>
<feature type="region of interest" description="Disordered" evidence="9">
    <location>
        <begin position="73"/>
        <end position="93"/>
    </location>
</feature>
<evidence type="ECO:0000256" key="7">
    <source>
        <dbReference type="PROSITE-ProRule" id="PRU00108"/>
    </source>
</evidence>
<dbReference type="FunFam" id="1.10.10.60:FF:000312">
    <property type="entry name" value="Mix-type homeobox gene 1"/>
    <property type="match status" value="1"/>
</dbReference>
<protein>
    <recommendedName>
        <fullName evidence="10">Homeobox domain-containing protein</fullName>
    </recommendedName>
</protein>
<accession>A0A8C9VHU5</accession>
<keyword evidence="5 7" id="KW-0371">Homeobox</keyword>
<comment type="subcellular location">
    <subcellularLocation>
        <location evidence="1 7 8">Nucleus</location>
    </subcellularLocation>
</comment>
<dbReference type="OrthoDB" id="6159439at2759"/>
<evidence type="ECO:0000256" key="2">
    <source>
        <dbReference type="ARBA" id="ARBA00005733"/>
    </source>
</evidence>
<keyword evidence="6 7" id="KW-0539">Nucleus</keyword>
<evidence type="ECO:0000259" key="10">
    <source>
        <dbReference type="PROSITE" id="PS50071"/>
    </source>
</evidence>
<dbReference type="GO" id="GO:0005634">
    <property type="term" value="C:nucleus"/>
    <property type="evidence" value="ECO:0007669"/>
    <property type="project" value="UniProtKB-SubCell"/>
</dbReference>
<dbReference type="Pfam" id="PF00046">
    <property type="entry name" value="Homeodomain"/>
    <property type="match status" value="1"/>
</dbReference>
<dbReference type="PROSITE" id="PS50071">
    <property type="entry name" value="HOMEOBOX_2"/>
    <property type="match status" value="1"/>
</dbReference>
<evidence type="ECO:0000256" key="1">
    <source>
        <dbReference type="ARBA" id="ARBA00004123"/>
    </source>
</evidence>
<reference evidence="11" key="2">
    <citation type="submission" date="2025-08" db="UniProtKB">
        <authorList>
            <consortium name="Ensembl"/>
        </authorList>
    </citation>
    <scope>IDENTIFICATION</scope>
</reference>
<comment type="similarity">
    <text evidence="2">Belongs to the paired homeobox family.</text>
</comment>